<evidence type="ECO:0000259" key="7">
    <source>
        <dbReference type="Pfam" id="PF15982"/>
    </source>
</evidence>
<dbReference type="Proteomes" id="UP000087171">
    <property type="component" value="Chromosome Ca1"/>
</dbReference>
<keyword evidence="8" id="KW-1185">Reference proteome</keyword>
<keyword evidence="5 6" id="KW-0472">Membrane</keyword>
<evidence type="ECO:0000313" key="9">
    <source>
        <dbReference type="RefSeq" id="XP_012574500.1"/>
    </source>
</evidence>
<evidence type="ECO:0000256" key="3">
    <source>
        <dbReference type="ARBA" id="ARBA00022692"/>
    </source>
</evidence>
<evidence type="ECO:0000256" key="1">
    <source>
        <dbReference type="ARBA" id="ARBA00004127"/>
    </source>
</evidence>
<dbReference type="GO" id="GO:0012505">
    <property type="term" value="C:endomembrane system"/>
    <property type="evidence" value="ECO:0007669"/>
    <property type="project" value="UniProtKB-SubCell"/>
</dbReference>
<dbReference type="PANTHER" id="PTHR12459">
    <property type="entry name" value="TRANSMEMBRANE PROTEIN 135-RELATED"/>
    <property type="match status" value="1"/>
</dbReference>
<evidence type="ECO:0000256" key="5">
    <source>
        <dbReference type="ARBA" id="ARBA00023136"/>
    </source>
</evidence>
<dbReference type="OrthoDB" id="291792at2759"/>
<reference evidence="9" key="2">
    <citation type="submission" date="2025-08" db="UniProtKB">
        <authorList>
            <consortium name="RefSeq"/>
        </authorList>
    </citation>
    <scope>IDENTIFICATION</scope>
    <source>
        <tissue evidence="9">Etiolated seedlings</tissue>
    </source>
</reference>
<evidence type="ECO:0000313" key="8">
    <source>
        <dbReference type="Proteomes" id="UP000087171"/>
    </source>
</evidence>
<sequence length="480" mass="53110">MSLAAADSGDIHRYTPEEVDNFHNDNVESSELQLPSITPSIPRSFRGTFVMVPPEKLQRVLVASAKGFSIGAGIKGGLALFAILARFARKKPPRKEIVLTNGEVIVSALKETLRYGLFLGTFAGTFVSMDELIAALGGHRRTARWRALLAGAVAGQSMLLTGLEAQHTSLAIYILMRASVLASRCGIKSKRFGRICKPLTWKHGDIFLMCLSSSQILSAYILKQESLPASYKSFLNKHGGKDAVILQGVKDIASGMPFSNLDAIKKYYKTMGVDVKLDPNMKVPCSIVHGNQSCGDHIISFLIQAYKRALPVYLPVYLIPALIVHRKGLLIRPITILRKSLIGTARSSLFLSVYCASAWMWTCFLFRIFKRCNVPMVAMGTFPTGLALAIEKKSRRIEISLYCLARAIESFFTCIADAGYLPQSRTIKRADVVVFSLSTAIIMHCYAQEREVFRSKYLNVLDWVFGVPPPPFETPRCKDS</sequence>
<keyword evidence="3 6" id="KW-0812">Transmembrane</keyword>
<feature type="domain" description="Transmembrane protein 135 N-terminal" evidence="7">
    <location>
        <begin position="293"/>
        <end position="413"/>
    </location>
</feature>
<evidence type="ECO:0000256" key="4">
    <source>
        <dbReference type="ARBA" id="ARBA00022989"/>
    </source>
</evidence>
<organism evidence="8 9">
    <name type="scientific">Cicer arietinum</name>
    <name type="common">Chickpea</name>
    <name type="synonym">Garbanzo</name>
    <dbReference type="NCBI Taxonomy" id="3827"/>
    <lineage>
        <taxon>Eukaryota</taxon>
        <taxon>Viridiplantae</taxon>
        <taxon>Streptophyta</taxon>
        <taxon>Embryophyta</taxon>
        <taxon>Tracheophyta</taxon>
        <taxon>Spermatophyta</taxon>
        <taxon>Magnoliopsida</taxon>
        <taxon>eudicotyledons</taxon>
        <taxon>Gunneridae</taxon>
        <taxon>Pentapetalae</taxon>
        <taxon>rosids</taxon>
        <taxon>fabids</taxon>
        <taxon>Fabales</taxon>
        <taxon>Fabaceae</taxon>
        <taxon>Papilionoideae</taxon>
        <taxon>50 kb inversion clade</taxon>
        <taxon>NPAAA clade</taxon>
        <taxon>Hologalegina</taxon>
        <taxon>IRL clade</taxon>
        <taxon>Cicereae</taxon>
        <taxon>Cicer</taxon>
    </lineage>
</organism>
<feature type="transmembrane region" description="Helical" evidence="6">
    <location>
        <begin position="348"/>
        <end position="368"/>
    </location>
</feature>
<dbReference type="InterPro" id="IPR026749">
    <property type="entry name" value="Tmem135"/>
</dbReference>
<protein>
    <submittedName>
        <fullName evidence="9">Uncharacterized protein LOC101513213 isoform X1</fullName>
    </submittedName>
</protein>
<proteinExistence type="inferred from homology"/>
<evidence type="ECO:0000256" key="2">
    <source>
        <dbReference type="ARBA" id="ARBA00008924"/>
    </source>
</evidence>
<reference evidence="8" key="1">
    <citation type="journal article" date="2013" name="Nat. Biotechnol.">
        <title>Draft genome sequence of chickpea (Cicer arietinum) provides a resource for trait improvement.</title>
        <authorList>
            <person name="Varshney R.K."/>
            <person name="Song C."/>
            <person name="Saxena R.K."/>
            <person name="Azam S."/>
            <person name="Yu S."/>
            <person name="Sharpe A.G."/>
            <person name="Cannon S."/>
            <person name="Baek J."/>
            <person name="Rosen B.D."/>
            <person name="Tar'an B."/>
            <person name="Millan T."/>
            <person name="Zhang X."/>
            <person name="Ramsay L.D."/>
            <person name="Iwata A."/>
            <person name="Wang Y."/>
            <person name="Nelson W."/>
            <person name="Farmer A.D."/>
            <person name="Gaur P.M."/>
            <person name="Soderlund C."/>
            <person name="Penmetsa R.V."/>
            <person name="Xu C."/>
            <person name="Bharti A.K."/>
            <person name="He W."/>
            <person name="Winter P."/>
            <person name="Zhao S."/>
            <person name="Hane J.K."/>
            <person name="Carrasquilla-Garcia N."/>
            <person name="Condie J.A."/>
            <person name="Upadhyaya H.D."/>
            <person name="Luo M.C."/>
            <person name="Thudi M."/>
            <person name="Gowda C.L."/>
            <person name="Singh N.P."/>
            <person name="Lichtenzveig J."/>
            <person name="Gali K.K."/>
            <person name="Rubio J."/>
            <person name="Nadarajan N."/>
            <person name="Dolezel J."/>
            <person name="Bansal K.C."/>
            <person name="Xu X."/>
            <person name="Edwards D."/>
            <person name="Zhang G."/>
            <person name="Kahl G."/>
            <person name="Gil J."/>
            <person name="Singh K.B."/>
            <person name="Datta S.K."/>
            <person name="Jackson S.A."/>
            <person name="Wang J."/>
            <person name="Cook D.R."/>
        </authorList>
    </citation>
    <scope>NUCLEOTIDE SEQUENCE [LARGE SCALE GENOMIC DNA]</scope>
    <source>
        <strain evidence="8">cv. CDC Frontier</strain>
    </source>
</reference>
<dbReference type="InterPro" id="IPR031926">
    <property type="entry name" value="TMEM135_N"/>
</dbReference>
<evidence type="ECO:0000256" key="6">
    <source>
        <dbReference type="SAM" id="Phobius"/>
    </source>
</evidence>
<comment type="similarity">
    <text evidence="2">Belongs to the TMEM135 family.</text>
</comment>
<dbReference type="RefSeq" id="XP_012574500.1">
    <property type="nucleotide sequence ID" value="XM_012719046.2"/>
</dbReference>
<gene>
    <name evidence="9" type="primary">LOC101513213</name>
</gene>
<dbReference type="PANTHER" id="PTHR12459:SF15">
    <property type="entry name" value="TRANSMEMBRANE PROTEIN 135"/>
    <property type="match status" value="1"/>
</dbReference>
<name>A0A1S3EF83_CICAR</name>
<keyword evidence="4 6" id="KW-1133">Transmembrane helix</keyword>
<dbReference type="KEGG" id="cam:101513213"/>
<dbReference type="AlphaFoldDB" id="A0A1S3EF83"/>
<comment type="subcellular location">
    <subcellularLocation>
        <location evidence="1">Endomembrane system</location>
        <topology evidence="1">Multi-pass membrane protein</topology>
    </subcellularLocation>
</comment>
<accession>A0A1S3EF83</accession>
<dbReference type="GeneID" id="101513213"/>
<dbReference type="Pfam" id="PF15982">
    <property type="entry name" value="TMEM135_C_rich"/>
    <property type="match status" value="1"/>
</dbReference>